<name>A0ABP9LZY5_9MICO</name>
<dbReference type="PANTHER" id="PTHR47691:SF3">
    <property type="entry name" value="HTH-TYPE TRANSCRIPTIONAL REGULATOR RV0890C-RELATED"/>
    <property type="match status" value="1"/>
</dbReference>
<dbReference type="InterPro" id="IPR001867">
    <property type="entry name" value="OmpR/PhoB-type_DNA-bd"/>
</dbReference>
<dbReference type="InterPro" id="IPR036388">
    <property type="entry name" value="WH-like_DNA-bd_sf"/>
</dbReference>
<dbReference type="InterPro" id="IPR011990">
    <property type="entry name" value="TPR-like_helical_dom_sf"/>
</dbReference>
<protein>
    <recommendedName>
        <fullName evidence="3">OmpR/PhoB-type domain-containing protein</fullName>
    </recommendedName>
</protein>
<evidence type="ECO:0000313" key="5">
    <source>
        <dbReference type="Proteomes" id="UP001501407"/>
    </source>
</evidence>
<organism evidence="4 5">
    <name type="scientific">Microbacterium yannicii</name>
    <dbReference type="NCBI Taxonomy" id="671622"/>
    <lineage>
        <taxon>Bacteria</taxon>
        <taxon>Bacillati</taxon>
        <taxon>Actinomycetota</taxon>
        <taxon>Actinomycetes</taxon>
        <taxon>Micrococcales</taxon>
        <taxon>Microbacteriaceae</taxon>
        <taxon>Microbacterium</taxon>
    </lineage>
</organism>
<feature type="compositionally biased region" description="Low complexity" evidence="2">
    <location>
        <begin position="649"/>
        <end position="668"/>
    </location>
</feature>
<dbReference type="SUPFAM" id="SSF52540">
    <property type="entry name" value="P-loop containing nucleoside triphosphate hydrolases"/>
    <property type="match status" value="1"/>
</dbReference>
<reference evidence="5" key="1">
    <citation type="journal article" date="2019" name="Int. J. Syst. Evol. Microbiol.">
        <title>The Global Catalogue of Microorganisms (GCM) 10K type strain sequencing project: providing services to taxonomists for standard genome sequencing and annotation.</title>
        <authorList>
            <consortium name="The Broad Institute Genomics Platform"/>
            <consortium name="The Broad Institute Genome Sequencing Center for Infectious Disease"/>
            <person name="Wu L."/>
            <person name="Ma J."/>
        </authorList>
    </citation>
    <scope>NUCLEOTIDE SEQUENCE [LARGE SCALE GENOMIC DNA]</scope>
    <source>
        <strain evidence="5">JCM 18959</strain>
    </source>
</reference>
<dbReference type="EMBL" id="BAABKZ010000001">
    <property type="protein sequence ID" value="GAA5086703.1"/>
    <property type="molecule type" value="Genomic_DNA"/>
</dbReference>
<dbReference type="SUPFAM" id="SSF48452">
    <property type="entry name" value="TPR-like"/>
    <property type="match status" value="1"/>
</dbReference>
<gene>
    <name evidence="4" type="ORF">GCM10025760_06960</name>
</gene>
<accession>A0ABP9LZY5</accession>
<dbReference type="RefSeq" id="WP_194412554.1">
    <property type="nucleotide sequence ID" value="NZ_BAABKZ010000001.1"/>
</dbReference>
<proteinExistence type="predicted"/>
<evidence type="ECO:0000256" key="2">
    <source>
        <dbReference type="SAM" id="MobiDB-lite"/>
    </source>
</evidence>
<dbReference type="Proteomes" id="UP001501407">
    <property type="component" value="Unassembled WGS sequence"/>
</dbReference>
<evidence type="ECO:0000259" key="3">
    <source>
        <dbReference type="SMART" id="SM00862"/>
    </source>
</evidence>
<dbReference type="InterPro" id="IPR016032">
    <property type="entry name" value="Sig_transdc_resp-reg_C-effctor"/>
</dbReference>
<evidence type="ECO:0000313" key="4">
    <source>
        <dbReference type="EMBL" id="GAA5086703.1"/>
    </source>
</evidence>
<dbReference type="Gene3D" id="3.40.50.300">
    <property type="entry name" value="P-loop containing nucleotide triphosphate hydrolases"/>
    <property type="match status" value="1"/>
</dbReference>
<keyword evidence="1" id="KW-0238">DNA-binding</keyword>
<dbReference type="Gene3D" id="1.10.10.10">
    <property type="entry name" value="Winged helix-like DNA-binding domain superfamily/Winged helix DNA-binding domain"/>
    <property type="match status" value="1"/>
</dbReference>
<dbReference type="SMART" id="SM00862">
    <property type="entry name" value="Trans_reg_C"/>
    <property type="match status" value="1"/>
</dbReference>
<keyword evidence="5" id="KW-1185">Reference proteome</keyword>
<dbReference type="InterPro" id="IPR027417">
    <property type="entry name" value="P-loop_NTPase"/>
</dbReference>
<feature type="region of interest" description="Disordered" evidence="2">
    <location>
        <begin position="648"/>
        <end position="675"/>
    </location>
</feature>
<dbReference type="PANTHER" id="PTHR47691">
    <property type="entry name" value="REGULATOR-RELATED"/>
    <property type="match status" value="1"/>
</dbReference>
<evidence type="ECO:0000256" key="1">
    <source>
        <dbReference type="ARBA" id="ARBA00023125"/>
    </source>
</evidence>
<dbReference type="SUPFAM" id="SSF46894">
    <property type="entry name" value="C-terminal effector domain of the bipartite response regulators"/>
    <property type="match status" value="1"/>
</dbReference>
<comment type="caution">
    <text evidence="4">The sequence shown here is derived from an EMBL/GenBank/DDBJ whole genome shotgun (WGS) entry which is preliminary data.</text>
</comment>
<dbReference type="PRINTS" id="PR00364">
    <property type="entry name" value="DISEASERSIST"/>
</dbReference>
<feature type="domain" description="OmpR/PhoB-type" evidence="3">
    <location>
        <begin position="15"/>
        <end position="87"/>
    </location>
</feature>
<sequence length="1018" mass="107632">MRLRFFGGLEAEADDAPIEIRGRGQGALLFRLALDAGTTVAYRSLAEDVWPDDLPDDPRASLQSLASRLRRVVPAGTLEAVPGGYRLAVAREDVDVTLFQDLVARARHAEDPAVAVADARAALALWRGEPWTPGDGFDWVVRDLLEDRAHAERIAGARAGDPGVGAAQARLARGAAAAAVAAPAPAAPEDVTPAPGPAPTVPASLTPLIGRTRELELIVAQLRAERLVTLIGPGGAGKTTLAFETARRTPGSIVVELAPAAPGEVWAAVAGSVGRSIRVGELVSTSARDRVVEALAGRSVLVVLDNCEHVSTEAAEVALDLLGSAPGSRILATSREPLGLAGEAFVDLGPLPGDDARELFTRRVRAARGTAPTADEAAAVDRIVSRLDGLPLALELAAAKSRTLTIAEIDSGLDDRFALLATGPRALEARHQTLRALIDWSWETLTDAERTALRAAAVFPDGVDARDVPAVAAAFEVDGGSFETLVDKSLLRRSEGRLRMLETVREYGIDRLRNEGREAEFRAREARAMCELAARQDALLRGPRVREGLAWFDADEENLSAALRTCAEQPGLEDVGIRLVRACFWTWIMRERFTELQSGIRRFGEAAASLDSEPAVVVRAIAILGFAFAPDAAAPASAPATVSVHGGARDAATPTARAAAGDSAARPGEPTPSGLARLEREAPAVVAAAQVHRSELSAAVPPLLHGLLEEARRHVPGAPWTRSFTIRDDGLEDAPAWTHAFLSMMRSALAQNTGDTETLGAESDRALSMFLELGDVWGTAFASQMRSEWLQLAGRLEEALAVADASTEGLAGLTSTTDLVQQRSQSIGLLLRLGRIHEARERLTGSRELARSLESPRALAQTDMDAAMIEIAVGDGAEALRSLDAIDAEMLPAFPDQLTAWSQSRRAQALLLEGRADEAHDALRRAYPSATRSGDHPIVSDVAVSIAGWLALTGRDADARRALVAGARLRGGVDTTDPFLRVMRARLDSDALAPEAAEAVELGADGADELAVLAALLG</sequence>